<keyword evidence="2" id="KW-1185">Reference proteome</keyword>
<dbReference type="EMBL" id="CP121472">
    <property type="protein sequence ID" value="WPL16482.1"/>
    <property type="molecule type" value="Genomic_DNA"/>
</dbReference>
<dbReference type="Proteomes" id="UP001432180">
    <property type="component" value="Chromosome"/>
</dbReference>
<gene>
    <name evidence="1" type="ORF">Thiowin_01438</name>
</gene>
<reference evidence="1 2" key="1">
    <citation type="journal article" date="2023" name="Microorganisms">
        <title>Thiorhodovibrio frisius and Trv. litoralis spp. nov., Two Novel Members from a Clade of Fastidious Purple Sulfur Bacteria That Exhibit Unique Red-Shifted Light-Harvesting Capabilities.</title>
        <authorList>
            <person name="Methner A."/>
            <person name="Kuzyk S.B."/>
            <person name="Petersen J."/>
            <person name="Bauer S."/>
            <person name="Brinkmann H."/>
            <person name="Sichau K."/>
            <person name="Wanner G."/>
            <person name="Wolf J."/>
            <person name="Neumann-Schaal M."/>
            <person name="Henke P."/>
            <person name="Tank M."/>
            <person name="Sproer C."/>
            <person name="Bunk B."/>
            <person name="Overmann J."/>
        </authorList>
    </citation>
    <scope>NUCLEOTIDE SEQUENCE [LARGE SCALE GENOMIC DNA]</scope>
    <source>
        <strain evidence="1 2">DSM 6702</strain>
    </source>
</reference>
<sequence length="53" mass="5506">MSLMSHHTEDAGLVSLDIAGIAHQQAATFDPADLTGRLKDQSGQAVDALSWAG</sequence>
<protein>
    <submittedName>
        <fullName evidence="1">Uncharacterized protein</fullName>
    </submittedName>
</protein>
<evidence type="ECO:0000313" key="1">
    <source>
        <dbReference type="EMBL" id="WPL16482.1"/>
    </source>
</evidence>
<organism evidence="1 2">
    <name type="scientific">Thiorhodovibrio winogradskyi</name>
    <dbReference type="NCBI Taxonomy" id="77007"/>
    <lineage>
        <taxon>Bacteria</taxon>
        <taxon>Pseudomonadati</taxon>
        <taxon>Pseudomonadota</taxon>
        <taxon>Gammaproteobacteria</taxon>
        <taxon>Chromatiales</taxon>
        <taxon>Chromatiaceae</taxon>
        <taxon>Thiorhodovibrio</taxon>
    </lineage>
</organism>
<name>A0ABZ0S8R3_9GAMM</name>
<proteinExistence type="predicted"/>
<accession>A0ABZ0S8R3</accession>
<evidence type="ECO:0000313" key="2">
    <source>
        <dbReference type="Proteomes" id="UP001432180"/>
    </source>
</evidence>